<name>A0A9P5N041_9AGAM</name>
<evidence type="ECO:0000259" key="10">
    <source>
        <dbReference type="Pfam" id="PF06148"/>
    </source>
</evidence>
<evidence type="ECO:0000259" key="11">
    <source>
        <dbReference type="Pfam" id="PF12022"/>
    </source>
</evidence>
<keyword evidence="5" id="KW-0653">Protein transport</keyword>
<evidence type="ECO:0000256" key="9">
    <source>
        <dbReference type="SAM" id="MobiDB-lite"/>
    </source>
</evidence>
<dbReference type="GO" id="GO:0007030">
    <property type="term" value="P:Golgi organization"/>
    <property type="evidence" value="ECO:0007669"/>
    <property type="project" value="InterPro"/>
</dbReference>
<organism evidence="12 13">
    <name type="scientific">Russula ochroleuca</name>
    <dbReference type="NCBI Taxonomy" id="152965"/>
    <lineage>
        <taxon>Eukaryota</taxon>
        <taxon>Fungi</taxon>
        <taxon>Dikarya</taxon>
        <taxon>Basidiomycota</taxon>
        <taxon>Agaricomycotina</taxon>
        <taxon>Agaricomycetes</taxon>
        <taxon>Russulales</taxon>
        <taxon>Russulaceae</taxon>
        <taxon>Russula</taxon>
    </lineage>
</organism>
<dbReference type="GO" id="GO:0017119">
    <property type="term" value="C:Golgi transport complex"/>
    <property type="evidence" value="ECO:0007669"/>
    <property type="project" value="TreeGrafter"/>
</dbReference>
<feature type="domain" description="COG complex component COG2 C-terminal" evidence="11">
    <location>
        <begin position="498"/>
        <end position="844"/>
    </location>
</feature>
<comment type="caution">
    <text evidence="12">The sequence shown here is derived from an EMBL/GenBank/DDBJ whole genome shotgun (WGS) entry which is preliminary data.</text>
</comment>
<proteinExistence type="inferred from homology"/>
<feature type="compositionally biased region" description="Polar residues" evidence="9">
    <location>
        <begin position="615"/>
        <end position="633"/>
    </location>
</feature>
<evidence type="ECO:0000256" key="5">
    <source>
        <dbReference type="ARBA" id="ARBA00022927"/>
    </source>
</evidence>
<evidence type="ECO:0000256" key="7">
    <source>
        <dbReference type="ARBA" id="ARBA00023136"/>
    </source>
</evidence>
<evidence type="ECO:0000313" key="12">
    <source>
        <dbReference type="EMBL" id="KAF8482794.1"/>
    </source>
</evidence>
<dbReference type="InterPro" id="IPR024602">
    <property type="entry name" value="COG_su2_N"/>
</dbReference>
<comment type="similarity">
    <text evidence="2">Belongs to the COG2 family.</text>
</comment>
<dbReference type="OrthoDB" id="332281at2759"/>
<evidence type="ECO:0000256" key="8">
    <source>
        <dbReference type="ARBA" id="ARBA00031344"/>
    </source>
</evidence>
<comment type="subcellular location">
    <subcellularLocation>
        <location evidence="1">Golgi apparatus membrane</location>
        <topology evidence="1">Peripheral membrane protein</topology>
    </subcellularLocation>
</comment>
<evidence type="ECO:0000256" key="2">
    <source>
        <dbReference type="ARBA" id="ARBA00007603"/>
    </source>
</evidence>
<accession>A0A9P5N041</accession>
<evidence type="ECO:0000313" key="13">
    <source>
        <dbReference type="Proteomes" id="UP000759537"/>
    </source>
</evidence>
<dbReference type="GO" id="GO:0006891">
    <property type="term" value="P:intra-Golgi vesicle-mediated transport"/>
    <property type="evidence" value="ECO:0007669"/>
    <property type="project" value="TreeGrafter"/>
</dbReference>
<dbReference type="GO" id="GO:0000139">
    <property type="term" value="C:Golgi membrane"/>
    <property type="evidence" value="ECO:0007669"/>
    <property type="project" value="UniProtKB-SubCell"/>
</dbReference>
<dbReference type="InterPro" id="IPR009316">
    <property type="entry name" value="COG2"/>
</dbReference>
<reference evidence="12" key="1">
    <citation type="submission" date="2019-10" db="EMBL/GenBank/DDBJ databases">
        <authorList>
            <consortium name="DOE Joint Genome Institute"/>
            <person name="Kuo A."/>
            <person name="Miyauchi S."/>
            <person name="Kiss E."/>
            <person name="Drula E."/>
            <person name="Kohler A."/>
            <person name="Sanchez-Garcia M."/>
            <person name="Andreopoulos B."/>
            <person name="Barry K.W."/>
            <person name="Bonito G."/>
            <person name="Buee M."/>
            <person name="Carver A."/>
            <person name="Chen C."/>
            <person name="Cichocki N."/>
            <person name="Clum A."/>
            <person name="Culley D."/>
            <person name="Crous P.W."/>
            <person name="Fauchery L."/>
            <person name="Girlanda M."/>
            <person name="Hayes R."/>
            <person name="Keri Z."/>
            <person name="LaButti K."/>
            <person name="Lipzen A."/>
            <person name="Lombard V."/>
            <person name="Magnuson J."/>
            <person name="Maillard F."/>
            <person name="Morin E."/>
            <person name="Murat C."/>
            <person name="Nolan M."/>
            <person name="Ohm R."/>
            <person name="Pangilinan J."/>
            <person name="Pereira M."/>
            <person name="Perotto S."/>
            <person name="Peter M."/>
            <person name="Riley R."/>
            <person name="Sitrit Y."/>
            <person name="Stielow B."/>
            <person name="Szollosi G."/>
            <person name="Zifcakova L."/>
            <person name="Stursova M."/>
            <person name="Spatafora J.W."/>
            <person name="Tedersoo L."/>
            <person name="Vaario L.-M."/>
            <person name="Yamada A."/>
            <person name="Yan M."/>
            <person name="Wang P."/>
            <person name="Xu J."/>
            <person name="Bruns T."/>
            <person name="Baldrian P."/>
            <person name="Vilgalys R."/>
            <person name="Henrissat B."/>
            <person name="Grigoriev I.V."/>
            <person name="Hibbett D."/>
            <person name="Nagy L.G."/>
            <person name="Martin F.M."/>
        </authorList>
    </citation>
    <scope>NUCLEOTIDE SEQUENCE</scope>
    <source>
        <strain evidence="12">Prilba</strain>
    </source>
</reference>
<evidence type="ECO:0000256" key="3">
    <source>
        <dbReference type="ARBA" id="ARBA00020977"/>
    </source>
</evidence>
<dbReference type="Proteomes" id="UP000759537">
    <property type="component" value="Unassembled WGS sequence"/>
</dbReference>
<keyword evidence="13" id="KW-1185">Reference proteome</keyword>
<sequence>MDLHSPIATSSTSRDPFELERLADELEAREHSFDAPAHDLPLYPPLAHNNPFFTATTFNVEDFLLSRVHTSLPDLRAELRDYLAVLKEELVQLINDDYEAFISLSTDLRGEGERLERLKLPLSDLKSQILESRQELSLVQDAIQSKLKMRSSLRDEKTYLHLLLKISESVARLESLLLIASPEGPSSPELKSLPLKTLGGTVEDSDDRPRGNRAKHLVRVATEYTQLLYHVSKAQADARSAFVDEIQWRISRIQSTLSSDLDHLFSDTVTALSTGKLAETDKAKRMADLTECLRTYDALQLWRDAEDVLRRDVLREFVKRTIFPGALHTPHAPFIPQTPAPIREKNSPPDTARTPYAPFTAFLTRTDPFNAALAAAPRLDEADNPLAVLYNVILAFLERDLKRIMDVAERISARIGQEAAGAVEARGFEVLANVIWAEIARALMDELGSALFAAGRPDEFRKNYETTQSFIRSLQYLAPSTRASRAMAVHPTFLAFERRWQLPVYFQLRWKDIVTRLEDCLSTSKLEPESSLKKEIGPFSMSSSAAVWSAMTTCWDRNVYVPQLAHRFWKLMLQILSRYHTWIQNSLPPFPLDHGKSLSANEKLSAPGDTPRIVSRSSTPAPQPEGSSSESTTVDDTLLRQYAAVIADVKLLESQTWVLWRDEVGPMLASLFVEEEAPSENVGGVEGSSPLFPLRRGLQDLTTIIPPLSSQIVSILTRRASEALQPVRSMPLQFRAMSNKRPPSEPSFFVVGVLRPVRTFFGVESGIGPGASLKEELMQPYAGEVFEAVVQKYIFYVTAMRKKEESLRKLKKGKKPAFSLFGGAPKEDDGRDEERIRQQMVLDVEAFGKDAETLGVDVQGNAGFKSLHDMAIAPLNDGELGKSFEHSTTKP</sequence>
<feature type="region of interest" description="Disordered" evidence="9">
    <location>
        <begin position="184"/>
        <end position="211"/>
    </location>
</feature>
<gene>
    <name evidence="12" type="ORF">DFH94DRAFT_665548</name>
</gene>
<feature type="region of interest" description="Disordered" evidence="9">
    <location>
        <begin position="598"/>
        <end position="633"/>
    </location>
</feature>
<evidence type="ECO:0000256" key="6">
    <source>
        <dbReference type="ARBA" id="ARBA00023034"/>
    </source>
</evidence>
<keyword evidence="4" id="KW-0813">Transport</keyword>
<keyword evidence="7" id="KW-0472">Membrane</keyword>
<dbReference type="EMBL" id="WHVB01000005">
    <property type="protein sequence ID" value="KAF8482794.1"/>
    <property type="molecule type" value="Genomic_DNA"/>
</dbReference>
<dbReference type="AlphaFoldDB" id="A0A9P5N041"/>
<keyword evidence="6" id="KW-0333">Golgi apparatus</keyword>
<reference evidence="12" key="2">
    <citation type="journal article" date="2020" name="Nat. Commun.">
        <title>Large-scale genome sequencing of mycorrhizal fungi provides insights into the early evolution of symbiotic traits.</title>
        <authorList>
            <person name="Miyauchi S."/>
            <person name="Kiss E."/>
            <person name="Kuo A."/>
            <person name="Drula E."/>
            <person name="Kohler A."/>
            <person name="Sanchez-Garcia M."/>
            <person name="Morin E."/>
            <person name="Andreopoulos B."/>
            <person name="Barry K.W."/>
            <person name="Bonito G."/>
            <person name="Buee M."/>
            <person name="Carver A."/>
            <person name="Chen C."/>
            <person name="Cichocki N."/>
            <person name="Clum A."/>
            <person name="Culley D."/>
            <person name="Crous P.W."/>
            <person name="Fauchery L."/>
            <person name="Girlanda M."/>
            <person name="Hayes R.D."/>
            <person name="Keri Z."/>
            <person name="LaButti K."/>
            <person name="Lipzen A."/>
            <person name="Lombard V."/>
            <person name="Magnuson J."/>
            <person name="Maillard F."/>
            <person name="Murat C."/>
            <person name="Nolan M."/>
            <person name="Ohm R.A."/>
            <person name="Pangilinan J."/>
            <person name="Pereira M.F."/>
            <person name="Perotto S."/>
            <person name="Peter M."/>
            <person name="Pfister S."/>
            <person name="Riley R."/>
            <person name="Sitrit Y."/>
            <person name="Stielow J.B."/>
            <person name="Szollosi G."/>
            <person name="Zifcakova L."/>
            <person name="Stursova M."/>
            <person name="Spatafora J.W."/>
            <person name="Tedersoo L."/>
            <person name="Vaario L.M."/>
            <person name="Yamada A."/>
            <person name="Yan M."/>
            <person name="Wang P."/>
            <person name="Xu J."/>
            <person name="Bruns T."/>
            <person name="Baldrian P."/>
            <person name="Vilgalys R."/>
            <person name="Dunand C."/>
            <person name="Henrissat B."/>
            <person name="Grigoriev I.V."/>
            <person name="Hibbett D."/>
            <person name="Nagy L.G."/>
            <person name="Martin F.M."/>
        </authorList>
    </citation>
    <scope>NUCLEOTIDE SEQUENCE</scope>
    <source>
        <strain evidence="12">Prilba</strain>
    </source>
</reference>
<dbReference type="GO" id="GO:0015031">
    <property type="term" value="P:protein transport"/>
    <property type="evidence" value="ECO:0007669"/>
    <property type="project" value="UniProtKB-KW"/>
</dbReference>
<evidence type="ECO:0000256" key="4">
    <source>
        <dbReference type="ARBA" id="ARBA00022448"/>
    </source>
</evidence>
<dbReference type="Pfam" id="PF12022">
    <property type="entry name" value="COG2_C"/>
    <property type="match status" value="1"/>
</dbReference>
<dbReference type="Pfam" id="PF06148">
    <property type="entry name" value="COG2_N"/>
    <property type="match status" value="1"/>
</dbReference>
<dbReference type="InterPro" id="IPR024603">
    <property type="entry name" value="COG_complex_COG2_C"/>
</dbReference>
<protein>
    <recommendedName>
        <fullName evidence="3">Conserved oligomeric Golgi complex subunit 2</fullName>
    </recommendedName>
    <alternativeName>
        <fullName evidence="8">Component of oligomeric Golgi complex 2</fullName>
    </alternativeName>
</protein>
<dbReference type="PANTHER" id="PTHR12961:SF0">
    <property type="entry name" value="CONSERVED OLIGOMERIC GOLGI COMPLEX SUBUNIT 2"/>
    <property type="match status" value="1"/>
</dbReference>
<feature type="domain" description="Conserved oligomeric Golgi complex subunit 2 N-terminal" evidence="10">
    <location>
        <begin position="48"/>
        <end position="118"/>
    </location>
</feature>
<dbReference type="PANTHER" id="PTHR12961">
    <property type="entry name" value="CONSERVED OLIGOMERIC GOLGI COMPLEX COMPONENT 2"/>
    <property type="match status" value="1"/>
</dbReference>
<evidence type="ECO:0000256" key="1">
    <source>
        <dbReference type="ARBA" id="ARBA00004395"/>
    </source>
</evidence>